<organism evidence="3 4">
    <name type="scientific">Mycobacterium pinniadriaticum</name>
    <dbReference type="NCBI Taxonomy" id="2994102"/>
    <lineage>
        <taxon>Bacteria</taxon>
        <taxon>Bacillati</taxon>
        <taxon>Actinomycetota</taxon>
        <taxon>Actinomycetes</taxon>
        <taxon>Mycobacteriales</taxon>
        <taxon>Mycobacteriaceae</taxon>
        <taxon>Mycobacterium</taxon>
    </lineage>
</organism>
<comment type="caution">
    <text evidence="3">The sequence shown here is derived from an EMBL/GenBank/DDBJ whole genome shotgun (WGS) entry which is preliminary data.</text>
</comment>
<evidence type="ECO:0000313" key="3">
    <source>
        <dbReference type="EMBL" id="MCX2937778.1"/>
    </source>
</evidence>
<proteinExistence type="predicted"/>
<dbReference type="InterPro" id="IPR024432">
    <property type="entry name" value="Put_RecE_PDDEXK-like_dom"/>
</dbReference>
<dbReference type="InterPro" id="IPR011604">
    <property type="entry name" value="PDDEXK-like_dom_sf"/>
</dbReference>
<keyword evidence="4" id="KW-1185">Reference proteome</keyword>
<dbReference type="Proteomes" id="UP001300745">
    <property type="component" value="Unassembled WGS sequence"/>
</dbReference>
<sequence length="305" mass="33643">MTAAVITAPPEDDGLHPGISDNSYHADRESLSSSGARRLLSTCPAKFHHEQSQPPKPKAVYDFGHLVHHEVLGEGAELVILVPEVHGVKADGKPSEKPTATTMWKDAEAEARSRGAVPVHVADYLVARAMREQVYAHPIARKLLEHGYPELSGYWHDRATGIRLRYRPDFLAELPGGRIVCVDYKSAADASPGHFAKASADYGYFQQDPWYREGLIANDITDDPAFVFIAQEKEPPYLVSVLQHQADDVQRGRDLNRIAVDRYAHCVGTGEWPGYGDGTHIIRMPSWFAAQHQARVSALTPLVAA</sequence>
<evidence type="ECO:0000256" key="1">
    <source>
        <dbReference type="SAM" id="MobiDB-lite"/>
    </source>
</evidence>
<dbReference type="RefSeq" id="WP_265997436.1">
    <property type="nucleotide sequence ID" value="NZ_JAPJDN010000010.1"/>
</dbReference>
<dbReference type="EMBL" id="JAPJDO010000010">
    <property type="protein sequence ID" value="MCX2937778.1"/>
    <property type="molecule type" value="Genomic_DNA"/>
</dbReference>
<reference evidence="3 4" key="1">
    <citation type="submission" date="2022-11" db="EMBL/GenBank/DDBJ databases">
        <title>Mycobacterium sp. nov.</title>
        <authorList>
            <person name="Papic B."/>
            <person name="Spicic S."/>
            <person name="Duvnjak S."/>
        </authorList>
    </citation>
    <scope>NUCLEOTIDE SEQUENCE [LARGE SCALE GENOMIC DNA]</scope>
    <source>
        <strain evidence="3 4">CVI_P4</strain>
    </source>
</reference>
<dbReference type="Gene3D" id="3.90.320.10">
    <property type="match status" value="1"/>
</dbReference>
<feature type="domain" description="Putative exodeoxyribonuclease 8 PDDEXK-like" evidence="2">
    <location>
        <begin position="41"/>
        <end position="283"/>
    </location>
</feature>
<gene>
    <name evidence="3" type="ORF">ORI27_13800</name>
</gene>
<feature type="region of interest" description="Disordered" evidence="1">
    <location>
        <begin position="1"/>
        <end position="33"/>
    </location>
</feature>
<dbReference type="Pfam" id="PF12684">
    <property type="entry name" value="DUF3799"/>
    <property type="match status" value="1"/>
</dbReference>
<accession>A0ABT3SE42</accession>
<evidence type="ECO:0000313" key="4">
    <source>
        <dbReference type="Proteomes" id="UP001300745"/>
    </source>
</evidence>
<protein>
    <submittedName>
        <fullName evidence="3">PD-(D/E)XK nuclease-like domain-containing protein</fullName>
    </submittedName>
</protein>
<name>A0ABT3SE42_9MYCO</name>
<evidence type="ECO:0000259" key="2">
    <source>
        <dbReference type="Pfam" id="PF12684"/>
    </source>
</evidence>